<dbReference type="EMBL" id="CP001463">
    <property type="protein sequence ID" value="ACS89220.1"/>
    <property type="molecule type" value="Genomic_DNA"/>
</dbReference>
<feature type="compositionally biased region" description="Basic residues" evidence="1">
    <location>
        <begin position="64"/>
        <end position="74"/>
    </location>
</feature>
<evidence type="ECO:0000313" key="2">
    <source>
        <dbReference type="EMBL" id="ACS89220.1"/>
    </source>
</evidence>
<proteinExistence type="predicted"/>
<gene>
    <name evidence="2" type="ordered locus">TSIB_0152</name>
</gene>
<accession>C6A0S5</accession>
<sequence>MKIFLTTFLSFRAGFISPKWSIVVKREAKDPYIFPLSPMRPGRITRIIGYSTIIFSKNFPRNAPAKKSRSKHKNNAGNEARIISLNNPPIPPDEPTRTTATYLTLHLFVPPAAFLLL</sequence>
<evidence type="ECO:0000313" key="3">
    <source>
        <dbReference type="Proteomes" id="UP000009079"/>
    </source>
</evidence>
<dbReference type="KEGG" id="tsi:TSIB_0152"/>
<dbReference type="STRING" id="604354.TSIB_0152"/>
<dbReference type="AlphaFoldDB" id="C6A0S5"/>
<dbReference type="HOGENOM" id="CLU_2079553_0_0_2"/>
<keyword evidence="3" id="KW-1185">Reference proteome</keyword>
<name>C6A0S5_THESM</name>
<evidence type="ECO:0000256" key="1">
    <source>
        <dbReference type="SAM" id="MobiDB-lite"/>
    </source>
</evidence>
<dbReference type="Proteomes" id="UP000009079">
    <property type="component" value="Chromosome"/>
</dbReference>
<feature type="region of interest" description="Disordered" evidence="1">
    <location>
        <begin position="61"/>
        <end position="96"/>
    </location>
</feature>
<reference evidence="2 3" key="1">
    <citation type="journal article" date="2009" name="Appl. Environ. Microbiol.">
        <title>Metabolic versatility and indigenous origin of the archaeon Thermococcus sibiricus, isolated from a siberian oil reservoir, as revealed by genome analysis.</title>
        <authorList>
            <person name="Mardanov A.V."/>
            <person name="Ravin N.V."/>
            <person name="Svetlitchnyi V.A."/>
            <person name="Beletsky A.V."/>
            <person name="Miroshnichenko M.L."/>
            <person name="Bonch-Osmolovskaya E.A."/>
            <person name="Skryabin K.G."/>
        </authorList>
    </citation>
    <scope>NUCLEOTIDE SEQUENCE [LARGE SCALE GENOMIC DNA]</scope>
    <source>
        <strain evidence="3">DSM 12597 / MM 739</strain>
    </source>
</reference>
<organism evidence="2 3">
    <name type="scientific">Thermococcus sibiricus (strain DSM 12597 / MM 739)</name>
    <dbReference type="NCBI Taxonomy" id="604354"/>
    <lineage>
        <taxon>Archaea</taxon>
        <taxon>Methanobacteriati</taxon>
        <taxon>Methanobacteriota</taxon>
        <taxon>Thermococci</taxon>
        <taxon>Thermococcales</taxon>
        <taxon>Thermococcaceae</taxon>
        <taxon>Thermococcus</taxon>
    </lineage>
</organism>
<protein>
    <submittedName>
        <fullName evidence="2">Magnesium transporter</fullName>
    </submittedName>
</protein>